<gene>
    <name evidence="1" type="ORF">COCSUDRAFT_32263</name>
</gene>
<dbReference type="EMBL" id="AGSI01000002">
    <property type="protein sequence ID" value="EIE26756.1"/>
    <property type="molecule type" value="Genomic_DNA"/>
</dbReference>
<dbReference type="GeneID" id="17044766"/>
<organism evidence="1 2">
    <name type="scientific">Coccomyxa subellipsoidea (strain C-169)</name>
    <name type="common">Green microalga</name>
    <dbReference type="NCBI Taxonomy" id="574566"/>
    <lineage>
        <taxon>Eukaryota</taxon>
        <taxon>Viridiplantae</taxon>
        <taxon>Chlorophyta</taxon>
        <taxon>core chlorophytes</taxon>
        <taxon>Trebouxiophyceae</taxon>
        <taxon>Trebouxiophyceae incertae sedis</taxon>
        <taxon>Coccomyxaceae</taxon>
        <taxon>Coccomyxa</taxon>
        <taxon>Coccomyxa subellipsoidea</taxon>
    </lineage>
</organism>
<sequence>MMRGLQDLGNHRLLMSGIGSDADAVSQSSDEVLLHLGVLSCLDGREKAGRDGLRYVHVGAQRAFTGLQHA</sequence>
<evidence type="ECO:0000313" key="2">
    <source>
        <dbReference type="Proteomes" id="UP000007264"/>
    </source>
</evidence>
<protein>
    <submittedName>
        <fullName evidence="1">Uncharacterized protein</fullName>
    </submittedName>
</protein>
<dbReference type="RefSeq" id="XP_005651300.1">
    <property type="nucleotide sequence ID" value="XM_005651243.1"/>
</dbReference>
<dbReference type="Proteomes" id="UP000007264">
    <property type="component" value="Unassembled WGS sequence"/>
</dbReference>
<dbReference type="KEGG" id="csl:COCSUDRAFT_32263"/>
<comment type="caution">
    <text evidence="1">The sequence shown here is derived from an EMBL/GenBank/DDBJ whole genome shotgun (WGS) entry which is preliminary data.</text>
</comment>
<proteinExistence type="predicted"/>
<name>I0Z7Y7_COCSC</name>
<accession>I0Z7Y7</accession>
<evidence type="ECO:0000313" key="1">
    <source>
        <dbReference type="EMBL" id="EIE26756.1"/>
    </source>
</evidence>
<reference evidence="1 2" key="1">
    <citation type="journal article" date="2012" name="Genome Biol.">
        <title>The genome of the polar eukaryotic microalga coccomyxa subellipsoidea reveals traits of cold adaptation.</title>
        <authorList>
            <person name="Blanc G."/>
            <person name="Agarkova I."/>
            <person name="Grimwood J."/>
            <person name="Kuo A."/>
            <person name="Brueggeman A."/>
            <person name="Dunigan D."/>
            <person name="Gurnon J."/>
            <person name="Ladunga I."/>
            <person name="Lindquist E."/>
            <person name="Lucas S."/>
            <person name="Pangilinan J."/>
            <person name="Proschold T."/>
            <person name="Salamov A."/>
            <person name="Schmutz J."/>
            <person name="Weeks D."/>
            <person name="Yamada T."/>
            <person name="Claverie J.M."/>
            <person name="Grigoriev I."/>
            <person name="Van Etten J."/>
            <person name="Lomsadze A."/>
            <person name="Borodovsky M."/>
        </authorList>
    </citation>
    <scope>NUCLEOTIDE SEQUENCE [LARGE SCALE GENOMIC DNA]</scope>
    <source>
        <strain evidence="1 2">C-169</strain>
    </source>
</reference>
<keyword evidence="2" id="KW-1185">Reference proteome</keyword>
<dbReference type="AlphaFoldDB" id="I0Z7Y7"/>